<dbReference type="AlphaFoldDB" id="A0A2H0RIH4"/>
<keyword evidence="6" id="KW-0963">Cytoplasm</keyword>
<feature type="binding site" evidence="12">
    <location>
        <position position="11"/>
    </location>
    <ligand>
        <name>Mg(2+)</name>
        <dbReference type="ChEBI" id="CHEBI:18420"/>
        <label>1</label>
    </ligand>
</feature>
<evidence type="ECO:0000256" key="12">
    <source>
        <dbReference type="PIRSR" id="PIRSR605002-3"/>
    </source>
</evidence>
<dbReference type="InterPro" id="IPR006379">
    <property type="entry name" value="HAD-SF_hydro_IIB"/>
</dbReference>
<protein>
    <recommendedName>
        <fullName evidence="5">phosphomannomutase</fullName>
        <ecNumber evidence="5">5.4.2.8</ecNumber>
    </recommendedName>
</protein>
<comment type="pathway">
    <text evidence="2">Nucleotide-sugar biosynthesis; GDP-alpha-D-mannose biosynthesis; alpha-D-mannose 1-phosphate from D-fructose 6-phosphate: step 2/2.</text>
</comment>
<dbReference type="InterPro" id="IPR036412">
    <property type="entry name" value="HAD-like_sf"/>
</dbReference>
<comment type="caution">
    <text evidence="13">The sequence shown here is derived from an EMBL/GenBank/DDBJ whole genome shotgun (WGS) entry which is preliminary data.</text>
</comment>
<comment type="similarity">
    <text evidence="3">Belongs to the eukaryotic PMM family.</text>
</comment>
<keyword evidence="13" id="KW-0378">Hydrolase</keyword>
<feature type="active site" description="Nucleophile" evidence="10">
    <location>
        <position position="11"/>
    </location>
</feature>
<feature type="binding site" evidence="11">
    <location>
        <position position="137"/>
    </location>
    <ligand>
        <name>alpha-D-mannose 1-phosphate</name>
        <dbReference type="ChEBI" id="CHEBI:58409"/>
    </ligand>
</feature>
<keyword evidence="7 12" id="KW-0479">Metal-binding</keyword>
<dbReference type="GO" id="GO:0046872">
    <property type="term" value="F:metal ion binding"/>
    <property type="evidence" value="ECO:0007669"/>
    <property type="project" value="UniProtKB-KW"/>
</dbReference>
<dbReference type="PANTHER" id="PTHR10466:SF0">
    <property type="entry name" value="PHOSPHOMANNOMUTASE"/>
    <property type="match status" value="1"/>
</dbReference>
<evidence type="ECO:0000256" key="1">
    <source>
        <dbReference type="ARBA" id="ARBA00004496"/>
    </source>
</evidence>
<accession>A0A2H0RIH4</accession>
<keyword evidence="9" id="KW-0413">Isomerase</keyword>
<evidence type="ECO:0000313" key="14">
    <source>
        <dbReference type="Proteomes" id="UP000230431"/>
    </source>
</evidence>
<evidence type="ECO:0000256" key="11">
    <source>
        <dbReference type="PIRSR" id="PIRSR605002-2"/>
    </source>
</evidence>
<name>A0A2H0RIH4_9BACT</name>
<dbReference type="Pfam" id="PF03332">
    <property type="entry name" value="PMM"/>
    <property type="match status" value="1"/>
</dbReference>
<evidence type="ECO:0000256" key="7">
    <source>
        <dbReference type="ARBA" id="ARBA00022723"/>
    </source>
</evidence>
<evidence type="ECO:0000256" key="5">
    <source>
        <dbReference type="ARBA" id="ARBA00012730"/>
    </source>
</evidence>
<dbReference type="InterPro" id="IPR023214">
    <property type="entry name" value="HAD_sf"/>
</dbReference>
<dbReference type="PANTHER" id="PTHR10466">
    <property type="entry name" value="PHOSPHOMANNOMUTASE"/>
    <property type="match status" value="1"/>
</dbReference>
<proteinExistence type="inferred from homology"/>
<evidence type="ECO:0000256" key="3">
    <source>
        <dbReference type="ARBA" id="ARBA00009736"/>
    </source>
</evidence>
<comment type="cofactor">
    <cofactor evidence="12">
        <name>Mg(2+)</name>
        <dbReference type="ChEBI" id="CHEBI:18420"/>
    </cofactor>
</comment>
<evidence type="ECO:0000256" key="9">
    <source>
        <dbReference type="ARBA" id="ARBA00023235"/>
    </source>
</evidence>
<dbReference type="Proteomes" id="UP000230431">
    <property type="component" value="Unassembled WGS sequence"/>
</dbReference>
<comment type="subcellular location">
    <subcellularLocation>
        <location evidence="1">Cytoplasm</location>
    </subcellularLocation>
</comment>
<evidence type="ECO:0000256" key="6">
    <source>
        <dbReference type="ARBA" id="ARBA00022490"/>
    </source>
</evidence>
<dbReference type="SUPFAM" id="SSF56784">
    <property type="entry name" value="HAD-like"/>
    <property type="match status" value="1"/>
</dbReference>
<dbReference type="EC" id="5.4.2.8" evidence="5"/>
<dbReference type="NCBIfam" id="TIGR01484">
    <property type="entry name" value="HAD-SF-IIB"/>
    <property type="match status" value="1"/>
</dbReference>
<dbReference type="InterPro" id="IPR043169">
    <property type="entry name" value="PMM_cap"/>
</dbReference>
<dbReference type="GO" id="GO:0009298">
    <property type="term" value="P:GDP-mannose biosynthetic process"/>
    <property type="evidence" value="ECO:0007669"/>
    <property type="project" value="UniProtKB-UniPathway"/>
</dbReference>
<evidence type="ECO:0000313" key="13">
    <source>
        <dbReference type="EMBL" id="PIR46293.1"/>
    </source>
</evidence>
<evidence type="ECO:0000256" key="10">
    <source>
        <dbReference type="PIRSR" id="PIRSR605002-1"/>
    </source>
</evidence>
<dbReference type="InterPro" id="IPR005002">
    <property type="entry name" value="PMM"/>
</dbReference>
<dbReference type="GO" id="GO:0004615">
    <property type="term" value="F:phosphomannomutase activity"/>
    <property type="evidence" value="ECO:0007669"/>
    <property type="project" value="UniProtKB-EC"/>
</dbReference>
<dbReference type="GO" id="GO:0006013">
    <property type="term" value="P:mannose metabolic process"/>
    <property type="evidence" value="ECO:0007669"/>
    <property type="project" value="TreeGrafter"/>
</dbReference>
<dbReference type="EMBL" id="PCYK01000004">
    <property type="protein sequence ID" value="PIR46293.1"/>
    <property type="molecule type" value="Genomic_DNA"/>
</dbReference>
<reference evidence="13 14" key="1">
    <citation type="submission" date="2017-09" db="EMBL/GenBank/DDBJ databases">
        <title>Depth-based differentiation of microbial function through sediment-hosted aquifers and enrichment of novel symbionts in the deep terrestrial subsurface.</title>
        <authorList>
            <person name="Probst A.J."/>
            <person name="Ladd B."/>
            <person name="Jarett J.K."/>
            <person name="Geller-Mcgrath D.E."/>
            <person name="Sieber C.M."/>
            <person name="Emerson J.B."/>
            <person name="Anantharaman K."/>
            <person name="Thomas B.C."/>
            <person name="Malmstrom R."/>
            <person name="Stieglmeier M."/>
            <person name="Klingl A."/>
            <person name="Woyke T."/>
            <person name="Ryan C.M."/>
            <person name="Banfield J.F."/>
        </authorList>
    </citation>
    <scope>NUCLEOTIDE SEQUENCE [LARGE SCALE GENOMIC DNA]</scope>
    <source>
        <strain evidence="13">CG10_big_fil_rev_8_21_14_0_10_49_38</strain>
    </source>
</reference>
<evidence type="ECO:0000256" key="4">
    <source>
        <dbReference type="ARBA" id="ARBA00011738"/>
    </source>
</evidence>
<dbReference type="Gene3D" id="3.40.50.1000">
    <property type="entry name" value="HAD superfamily/HAD-like"/>
    <property type="match status" value="1"/>
</dbReference>
<feature type="binding site" evidence="12">
    <location>
        <position position="221"/>
    </location>
    <ligand>
        <name>Mg(2+)</name>
        <dbReference type="ChEBI" id="CHEBI:18420"/>
        <label>1</label>
    </ligand>
</feature>
<feature type="binding site" evidence="11">
    <location>
        <position position="188"/>
    </location>
    <ligand>
        <name>alpha-D-mannose 1-phosphate</name>
        <dbReference type="ChEBI" id="CHEBI:58409"/>
    </ligand>
</feature>
<organism evidence="13 14">
    <name type="scientific">Candidatus Vogelbacteria bacterium CG10_big_fil_rev_8_21_14_0_10_49_38</name>
    <dbReference type="NCBI Taxonomy" id="1975043"/>
    <lineage>
        <taxon>Bacteria</taxon>
        <taxon>Candidatus Vogeliibacteriota</taxon>
    </lineage>
</organism>
<feature type="binding site" evidence="12">
    <location>
        <position position="13"/>
    </location>
    <ligand>
        <name>Mg(2+)</name>
        <dbReference type="ChEBI" id="CHEBI:18420"/>
        <label>1</label>
    </ligand>
</feature>
<dbReference type="Gene3D" id="3.30.1240.20">
    <property type="match status" value="1"/>
</dbReference>
<dbReference type="UniPathway" id="UPA00126">
    <property type="reaction ID" value="UER00424"/>
</dbReference>
<feature type="active site" description="Proton donor/acceptor" evidence="10">
    <location>
        <position position="13"/>
    </location>
</feature>
<evidence type="ECO:0000256" key="8">
    <source>
        <dbReference type="ARBA" id="ARBA00022842"/>
    </source>
</evidence>
<dbReference type="GO" id="GO:0006487">
    <property type="term" value="P:protein N-linked glycosylation"/>
    <property type="evidence" value="ECO:0007669"/>
    <property type="project" value="TreeGrafter"/>
</dbReference>
<gene>
    <name evidence="13" type="ORF">COV08_00810</name>
</gene>
<dbReference type="GO" id="GO:0016791">
    <property type="term" value="F:phosphatase activity"/>
    <property type="evidence" value="ECO:0007669"/>
    <property type="project" value="UniProtKB-ARBA"/>
</dbReference>
<sequence>MPLNKKIAVFDLDGTLTESKQLITAEMAALLDRLAERVIVGVISGASFKQFEKQLLPRLVSPRTVLGAKPAGRLVLLPTSGSQRYESKNNQWELVSETPFDPSLRAKVMSALREIVVDPAFGLAILPERLADYAEDRRTQITFSALGQTAPIEIKRLWDPDQQKRLKIKARLEALVPEAEINLGGTTSIDILPKGFNKAVGLKLWLADQNISPAELVFVGDAVYPGGNDYSVLAAGMETIKVAGPAETAPVIKNWLTD</sequence>
<dbReference type="GO" id="GO:0005829">
    <property type="term" value="C:cytosol"/>
    <property type="evidence" value="ECO:0007669"/>
    <property type="project" value="TreeGrafter"/>
</dbReference>
<keyword evidence="8 12" id="KW-0460">Magnesium</keyword>
<evidence type="ECO:0000256" key="2">
    <source>
        <dbReference type="ARBA" id="ARBA00004699"/>
    </source>
</evidence>
<feature type="binding site" evidence="11">
    <location>
        <position position="190"/>
    </location>
    <ligand>
        <name>alpha-D-mannose 1-phosphate</name>
        <dbReference type="ChEBI" id="CHEBI:58409"/>
    </ligand>
</feature>
<comment type="subunit">
    <text evidence="4">Homodimer.</text>
</comment>